<dbReference type="PANTHER" id="PTHR46481:SF10">
    <property type="entry name" value="ZINC FINGER BED DOMAIN-CONTAINING PROTEIN 39"/>
    <property type="match status" value="1"/>
</dbReference>
<evidence type="ECO:0000256" key="5">
    <source>
        <dbReference type="ARBA" id="ARBA00023242"/>
    </source>
</evidence>
<dbReference type="Proteomes" id="UP000887566">
    <property type="component" value="Unplaced"/>
</dbReference>
<evidence type="ECO:0000256" key="4">
    <source>
        <dbReference type="ARBA" id="ARBA00022833"/>
    </source>
</evidence>
<evidence type="ECO:0000256" key="3">
    <source>
        <dbReference type="ARBA" id="ARBA00022771"/>
    </source>
</evidence>
<evidence type="ECO:0000313" key="8">
    <source>
        <dbReference type="WBParaSite" id="PSAMB.scaffold4891size13233.g25496.t1"/>
    </source>
</evidence>
<keyword evidence="5" id="KW-0539">Nucleus</keyword>
<evidence type="ECO:0000313" key="7">
    <source>
        <dbReference type="Proteomes" id="UP000887566"/>
    </source>
</evidence>
<proteinExistence type="predicted"/>
<keyword evidence="3" id="KW-0863">Zinc-finger</keyword>
<dbReference type="PANTHER" id="PTHR46481">
    <property type="entry name" value="ZINC FINGER BED DOMAIN-CONTAINING PROTEIN 4"/>
    <property type="match status" value="1"/>
</dbReference>
<dbReference type="AlphaFoldDB" id="A0A914WP33"/>
<feature type="domain" description="HAT C-terminal dimerisation" evidence="6">
    <location>
        <begin position="122"/>
        <end position="178"/>
    </location>
</feature>
<comment type="subcellular location">
    <subcellularLocation>
        <location evidence="1">Nucleus</location>
    </subcellularLocation>
</comment>
<accession>A0A914WP33</accession>
<keyword evidence="7" id="KW-1185">Reference proteome</keyword>
<evidence type="ECO:0000259" key="6">
    <source>
        <dbReference type="Pfam" id="PF05699"/>
    </source>
</evidence>
<evidence type="ECO:0000256" key="1">
    <source>
        <dbReference type="ARBA" id="ARBA00004123"/>
    </source>
</evidence>
<name>A0A914WP33_9BILA</name>
<dbReference type="SUPFAM" id="SSF53098">
    <property type="entry name" value="Ribonuclease H-like"/>
    <property type="match status" value="1"/>
</dbReference>
<dbReference type="Pfam" id="PF05699">
    <property type="entry name" value="Dimer_Tnp_hAT"/>
    <property type="match status" value="1"/>
</dbReference>
<protein>
    <submittedName>
        <fullName evidence="8">HAT C-terminal dimerisation domain-containing protein</fullName>
    </submittedName>
</protein>
<dbReference type="GO" id="GO:0046983">
    <property type="term" value="F:protein dimerization activity"/>
    <property type="evidence" value="ECO:0007669"/>
    <property type="project" value="InterPro"/>
</dbReference>
<dbReference type="GO" id="GO:0005634">
    <property type="term" value="C:nucleus"/>
    <property type="evidence" value="ECO:0007669"/>
    <property type="project" value="UniProtKB-SubCell"/>
</dbReference>
<keyword evidence="2" id="KW-0479">Metal-binding</keyword>
<organism evidence="7 8">
    <name type="scientific">Plectus sambesii</name>
    <dbReference type="NCBI Taxonomy" id="2011161"/>
    <lineage>
        <taxon>Eukaryota</taxon>
        <taxon>Metazoa</taxon>
        <taxon>Ecdysozoa</taxon>
        <taxon>Nematoda</taxon>
        <taxon>Chromadorea</taxon>
        <taxon>Plectida</taxon>
        <taxon>Plectina</taxon>
        <taxon>Plectoidea</taxon>
        <taxon>Plectidae</taxon>
        <taxon>Plectus</taxon>
    </lineage>
</organism>
<reference evidence="8" key="1">
    <citation type="submission" date="2022-11" db="UniProtKB">
        <authorList>
            <consortium name="WormBaseParasite"/>
        </authorList>
    </citation>
    <scope>IDENTIFICATION</scope>
</reference>
<dbReference type="InterPro" id="IPR012337">
    <property type="entry name" value="RNaseH-like_sf"/>
</dbReference>
<dbReference type="WBParaSite" id="PSAMB.scaffold4891size13233.g25496.t1">
    <property type="protein sequence ID" value="PSAMB.scaffold4891size13233.g25496.t1"/>
    <property type="gene ID" value="PSAMB.scaffold4891size13233.g25496"/>
</dbReference>
<keyword evidence="4" id="KW-0862">Zinc</keyword>
<evidence type="ECO:0000256" key="2">
    <source>
        <dbReference type="ARBA" id="ARBA00022723"/>
    </source>
</evidence>
<dbReference type="InterPro" id="IPR052035">
    <property type="entry name" value="ZnF_BED_domain_contain"/>
</dbReference>
<dbReference type="GO" id="GO:0008270">
    <property type="term" value="F:zinc ion binding"/>
    <property type="evidence" value="ECO:0007669"/>
    <property type="project" value="UniProtKB-KW"/>
</dbReference>
<dbReference type="InterPro" id="IPR008906">
    <property type="entry name" value="HATC_C_dom"/>
</dbReference>
<sequence length="206" mass="23604">MDRWSLLGDVPRLLAHEIRRRFAHVIGFQERETGFDSTYLIATFLDPNVSYLLSRIEQVLAKRELLIMLYKPITHEEEIRLEALYPSTPLGSRFARLARVATVTQMMDQVTQPPKLTDDEVEAYMKNFSSKAPPSSLDLVEFWKAREKEYPELSRLAFDLLAIPATSAAVERVFSQAGLATGGRKCQTGPILLEIECLMKYNKKYF</sequence>